<reference evidence="1 2" key="1">
    <citation type="journal article" date="2012" name="Stand. Genomic Sci.">
        <title>Complete genome sequencing and analysis of Saprospira grandis str. Lewin, a predatory marine bacterium.</title>
        <authorList>
            <person name="Saw J.H."/>
            <person name="Yuryev A."/>
            <person name="Kanbe M."/>
            <person name="Hou S."/>
            <person name="Young A.G."/>
            <person name="Aizawa S."/>
            <person name="Alam M."/>
        </authorList>
    </citation>
    <scope>NUCLEOTIDE SEQUENCE [LARGE SCALE GENOMIC DNA]</scope>
    <source>
        <strain evidence="1 2">Lewin</strain>
    </source>
</reference>
<accession>H6L1G0</accession>
<keyword evidence="2" id="KW-1185">Reference proteome</keyword>
<gene>
    <name evidence="1" type="ordered locus">SGRA_0763</name>
</gene>
<sequence>MVLKKALSLRKELFLSLLQAALAAAKARSA</sequence>
<evidence type="ECO:0000313" key="2">
    <source>
        <dbReference type="Proteomes" id="UP000007519"/>
    </source>
</evidence>
<proteinExistence type="predicted"/>
<dbReference type="AlphaFoldDB" id="H6L1G0"/>
<dbReference type="STRING" id="984262.SGRA_0763"/>
<name>H6L1G0_SAPGL</name>
<evidence type="ECO:0000313" key="1">
    <source>
        <dbReference type="EMBL" id="AFC23501.1"/>
    </source>
</evidence>
<dbReference type="EMBL" id="CP002831">
    <property type="protein sequence ID" value="AFC23501.1"/>
    <property type="molecule type" value="Genomic_DNA"/>
</dbReference>
<dbReference type="HOGENOM" id="CLU_3405322_0_0_10"/>
<dbReference type="Proteomes" id="UP000007519">
    <property type="component" value="Chromosome"/>
</dbReference>
<protein>
    <submittedName>
        <fullName evidence="1">Uncharacterized protein</fullName>
    </submittedName>
</protein>
<organism evidence="1 2">
    <name type="scientific">Saprospira grandis (strain Lewin)</name>
    <dbReference type="NCBI Taxonomy" id="984262"/>
    <lineage>
        <taxon>Bacteria</taxon>
        <taxon>Pseudomonadati</taxon>
        <taxon>Bacteroidota</taxon>
        <taxon>Saprospiria</taxon>
        <taxon>Saprospirales</taxon>
        <taxon>Saprospiraceae</taxon>
        <taxon>Saprospira</taxon>
    </lineage>
</organism>
<dbReference type="KEGG" id="sgn:SGRA_0763"/>